<dbReference type="Pfam" id="PF01541">
    <property type="entry name" value="GIY-YIG"/>
    <property type="match status" value="1"/>
</dbReference>
<dbReference type="CDD" id="cd10434">
    <property type="entry name" value="GIY-YIG_UvrC_Cho"/>
    <property type="match status" value="1"/>
</dbReference>
<evidence type="ECO:0000259" key="9">
    <source>
        <dbReference type="PROSITE" id="PS50164"/>
    </source>
</evidence>
<keyword evidence="12" id="KW-1185">Reference proteome</keyword>
<evidence type="ECO:0000256" key="2">
    <source>
        <dbReference type="ARBA" id="ARBA00022763"/>
    </source>
</evidence>
<dbReference type="InterPro" id="IPR001162">
    <property type="entry name" value="UvrC_RNase_H_dom"/>
</dbReference>
<gene>
    <name evidence="7" type="primary">uvrC</name>
    <name evidence="11" type="ordered locus">Sgly_1960</name>
</gene>
<sequence length="587" mass="67323">MEQIKNKLGLLPAKPGVYLMKNNKNRIIYVGKAKILKNRVKSYFHGSHDQKTQQLVSQIADFEYIVTSSELEALVLECNLIKKYYPRYNIMLKDDKTYPYLLLTSEKHPRILVTRNVNRKMGKYFGPYPNATAAKETARLLNRVFPLRKCTHIPHEPCLYFHIGQCLGPCINQLNPEQYQDVLDKITSFLKGNQKDIIRWLEEKMNSASANLQFENAKEYRDLIQAIQTISEKQNITLNDFRNRDFVSYRFSDELLCIQIFYFRQGKLVARDNFLFPYYEEPEEAFVSFLLQYYDNKNKIPDEICLPENKSPLLNHLLPVTVPKRGKTLEIIKLATNNAETVLQERTSLEKIKTEKTLLALQGLGELLDIDPPQIIEAFDISSISGTNIVGGMVRFVQGKPCRSHYRKFNIDSSSVNDDTSSMKQVVFRRYDRLLSENHQIPDLILLDGGKGQITAALNSLDVLGLSIPLAGMVKNEEHTTRTLINADGAEIDLAKYPDAFRLIQQIQEEVHRFAITFHRQKRIKDLTSSELDLIPGVGPKRKRDLLLNLGSLANIKQSSVEDFRKIGLPENIALAIYSYFHGETGS</sequence>
<evidence type="ECO:0000256" key="4">
    <source>
        <dbReference type="ARBA" id="ARBA00022881"/>
    </source>
</evidence>
<dbReference type="EMBL" id="CP002547">
    <property type="protein sequence ID" value="ADY56256.1"/>
    <property type="molecule type" value="Genomic_DNA"/>
</dbReference>
<evidence type="ECO:0000256" key="5">
    <source>
        <dbReference type="ARBA" id="ARBA00023204"/>
    </source>
</evidence>
<dbReference type="InterPro" id="IPR010994">
    <property type="entry name" value="RuvA_2-like"/>
</dbReference>
<dbReference type="HOGENOM" id="CLU_014841_3_2_9"/>
<dbReference type="GO" id="GO:0009381">
    <property type="term" value="F:excinuclease ABC activity"/>
    <property type="evidence" value="ECO:0007669"/>
    <property type="project" value="UniProtKB-UniRule"/>
</dbReference>
<feature type="domain" description="GIY-YIG" evidence="9">
    <location>
        <begin position="13"/>
        <end position="90"/>
    </location>
</feature>
<dbReference type="GO" id="GO:0003677">
    <property type="term" value="F:DNA binding"/>
    <property type="evidence" value="ECO:0007669"/>
    <property type="project" value="UniProtKB-UniRule"/>
</dbReference>
<dbReference type="InterPro" id="IPR036876">
    <property type="entry name" value="UVR_dom_sf"/>
</dbReference>
<dbReference type="NCBIfam" id="TIGR00194">
    <property type="entry name" value="uvrC"/>
    <property type="match status" value="1"/>
</dbReference>
<accession>F0T0W7</accession>
<dbReference type="RefSeq" id="WP_013625124.1">
    <property type="nucleotide sequence ID" value="NC_015172.1"/>
</dbReference>
<evidence type="ECO:0000313" key="12">
    <source>
        <dbReference type="Proteomes" id="UP000007488"/>
    </source>
</evidence>
<proteinExistence type="inferred from homology"/>
<dbReference type="Gene3D" id="3.40.1440.10">
    <property type="entry name" value="GIY-YIG endonuclease"/>
    <property type="match status" value="1"/>
</dbReference>
<dbReference type="Gene3D" id="4.10.860.10">
    <property type="entry name" value="UVR domain"/>
    <property type="match status" value="1"/>
</dbReference>
<feature type="domain" description="UvrC family homology region profile" evidence="10">
    <location>
        <begin position="246"/>
        <end position="461"/>
    </location>
</feature>
<dbReference type="Proteomes" id="UP000007488">
    <property type="component" value="Chromosome"/>
</dbReference>
<dbReference type="HAMAP" id="MF_00203">
    <property type="entry name" value="UvrC"/>
    <property type="match status" value="1"/>
</dbReference>
<dbReference type="SUPFAM" id="SSF47781">
    <property type="entry name" value="RuvA domain 2-like"/>
    <property type="match status" value="1"/>
</dbReference>
<dbReference type="InterPro" id="IPR001943">
    <property type="entry name" value="UVR_dom"/>
</dbReference>
<dbReference type="InterPro" id="IPR047296">
    <property type="entry name" value="GIY-YIG_UvrC_Cho"/>
</dbReference>
<reference evidence="11 12" key="1">
    <citation type="journal article" date="2011" name="Stand. Genomic Sci.">
        <title>Complete genome sequence of Syntrophobotulus glycolicus type strain (FlGlyR).</title>
        <authorList>
            <person name="Han C."/>
            <person name="Mwirichia R."/>
            <person name="Chertkov O."/>
            <person name="Held B."/>
            <person name="Lapidus A."/>
            <person name="Nolan M."/>
            <person name="Lucas S."/>
            <person name="Hammon N."/>
            <person name="Deshpande S."/>
            <person name="Cheng J.F."/>
            <person name="Tapia R."/>
            <person name="Goodwin L."/>
            <person name="Pitluck S."/>
            <person name="Huntemann M."/>
            <person name="Liolios K."/>
            <person name="Ivanova N."/>
            <person name="Pagani I."/>
            <person name="Mavromatis K."/>
            <person name="Ovchinikova G."/>
            <person name="Pati A."/>
            <person name="Chen A."/>
            <person name="Palaniappan K."/>
            <person name="Land M."/>
            <person name="Hauser L."/>
            <person name="Brambilla E.M."/>
            <person name="Rohde M."/>
            <person name="Spring S."/>
            <person name="Sikorski J."/>
            <person name="Goker M."/>
            <person name="Woyke T."/>
            <person name="Bristow J."/>
            <person name="Eisen J.A."/>
            <person name="Markowitz V."/>
            <person name="Hugenholtz P."/>
            <person name="Kyrpides N.C."/>
            <person name="Klenk H.P."/>
            <person name="Detter J.C."/>
        </authorList>
    </citation>
    <scope>NUCLEOTIDE SEQUENCE [LARGE SCALE GENOMIC DNA]</scope>
    <source>
        <strain evidence="12">DSM 8271 / FlGlyR</strain>
    </source>
</reference>
<dbReference type="GO" id="GO:0006289">
    <property type="term" value="P:nucleotide-excision repair"/>
    <property type="evidence" value="ECO:0007669"/>
    <property type="project" value="UniProtKB-UniRule"/>
</dbReference>
<dbReference type="InterPro" id="IPR000305">
    <property type="entry name" value="GIY-YIG_endonuc"/>
</dbReference>
<comment type="similarity">
    <text evidence="7">Belongs to the UvrC family.</text>
</comment>
<dbReference type="KEGG" id="sgy:Sgly_1960"/>
<dbReference type="InterPro" id="IPR004791">
    <property type="entry name" value="UvrC"/>
</dbReference>
<keyword evidence="6 7" id="KW-0742">SOS response</keyword>
<keyword evidence="4 7" id="KW-0267">Excision nuclease</keyword>
<dbReference type="Pfam" id="PF22920">
    <property type="entry name" value="UvrC_RNaseH"/>
    <property type="match status" value="1"/>
</dbReference>
<dbReference type="FunFam" id="3.40.1440.10:FF:000001">
    <property type="entry name" value="UvrABC system protein C"/>
    <property type="match status" value="1"/>
</dbReference>
<evidence type="ECO:0000259" key="10">
    <source>
        <dbReference type="PROSITE" id="PS50165"/>
    </source>
</evidence>
<dbReference type="SUPFAM" id="SSF82771">
    <property type="entry name" value="GIY-YIG endonuclease"/>
    <property type="match status" value="1"/>
</dbReference>
<name>F0T0W7_SYNGF</name>
<keyword evidence="1 7" id="KW-0963">Cytoplasm</keyword>
<dbReference type="Pfam" id="PF08459">
    <property type="entry name" value="UvrC_RNaseH_dom"/>
    <property type="match status" value="1"/>
</dbReference>
<keyword evidence="2 7" id="KW-0227">DNA damage</keyword>
<dbReference type="GO" id="GO:0009380">
    <property type="term" value="C:excinuclease repair complex"/>
    <property type="evidence" value="ECO:0007669"/>
    <property type="project" value="InterPro"/>
</dbReference>
<evidence type="ECO:0000256" key="6">
    <source>
        <dbReference type="ARBA" id="ARBA00023236"/>
    </source>
</evidence>
<evidence type="ECO:0000313" key="11">
    <source>
        <dbReference type="EMBL" id="ADY56256.1"/>
    </source>
</evidence>
<dbReference type="InterPro" id="IPR038476">
    <property type="entry name" value="UvrC_RNase_H_dom_sf"/>
</dbReference>
<dbReference type="PANTHER" id="PTHR30562:SF1">
    <property type="entry name" value="UVRABC SYSTEM PROTEIN C"/>
    <property type="match status" value="1"/>
</dbReference>
<dbReference type="Gene3D" id="1.10.150.20">
    <property type="entry name" value="5' to 3' exonuclease, C-terminal subdomain"/>
    <property type="match status" value="1"/>
</dbReference>
<dbReference type="PROSITE" id="PS50164">
    <property type="entry name" value="GIY_YIG"/>
    <property type="match status" value="1"/>
</dbReference>
<dbReference type="PROSITE" id="PS50151">
    <property type="entry name" value="UVR"/>
    <property type="match status" value="1"/>
</dbReference>
<protein>
    <recommendedName>
        <fullName evidence="7">UvrABC system protein C</fullName>
        <shortName evidence="7">Protein UvrC</shortName>
    </recommendedName>
    <alternativeName>
        <fullName evidence="7">Excinuclease ABC subunit C</fullName>
    </alternativeName>
</protein>
<comment type="function">
    <text evidence="7">The UvrABC repair system catalyzes the recognition and processing of DNA lesions. UvrC both incises the 5' and 3' sides of the lesion. The N-terminal half is responsible for the 3' incision and the C-terminal half is responsible for the 5' incision.</text>
</comment>
<dbReference type="eggNOG" id="COG0322">
    <property type="taxonomic scope" value="Bacteria"/>
</dbReference>
<dbReference type="InterPro" id="IPR035901">
    <property type="entry name" value="GIY-YIG_endonuc_sf"/>
</dbReference>
<dbReference type="GO" id="GO:0009432">
    <property type="term" value="P:SOS response"/>
    <property type="evidence" value="ECO:0007669"/>
    <property type="project" value="UniProtKB-UniRule"/>
</dbReference>
<dbReference type="InterPro" id="IPR050066">
    <property type="entry name" value="UvrABC_protein_C"/>
</dbReference>
<organism evidence="11 12">
    <name type="scientific">Syntrophobotulus glycolicus (strain DSM 8271 / FlGlyR)</name>
    <dbReference type="NCBI Taxonomy" id="645991"/>
    <lineage>
        <taxon>Bacteria</taxon>
        <taxon>Bacillati</taxon>
        <taxon>Bacillota</taxon>
        <taxon>Clostridia</taxon>
        <taxon>Eubacteriales</taxon>
        <taxon>Desulfitobacteriaceae</taxon>
        <taxon>Syntrophobotulus</taxon>
    </lineage>
</organism>
<evidence type="ECO:0000256" key="1">
    <source>
        <dbReference type="ARBA" id="ARBA00022490"/>
    </source>
</evidence>
<dbReference type="AlphaFoldDB" id="F0T0W7"/>
<evidence type="ECO:0000259" key="8">
    <source>
        <dbReference type="PROSITE" id="PS50151"/>
    </source>
</evidence>
<dbReference type="Gene3D" id="3.30.420.340">
    <property type="entry name" value="UvrC, RNAse H endonuclease domain"/>
    <property type="match status" value="1"/>
</dbReference>
<dbReference type="OrthoDB" id="9804933at2"/>
<reference evidence="12" key="2">
    <citation type="submission" date="2011-02" db="EMBL/GenBank/DDBJ databases">
        <title>The complete genome of Syntrophobotulus glycolicus DSM 8271.</title>
        <authorList>
            <person name="Lucas S."/>
            <person name="Copeland A."/>
            <person name="Lapidus A."/>
            <person name="Bruce D."/>
            <person name="Goodwin L."/>
            <person name="Pitluck S."/>
            <person name="Kyrpides N."/>
            <person name="Mavromatis K."/>
            <person name="Pagani I."/>
            <person name="Ivanova N."/>
            <person name="Mikhailova N."/>
            <person name="Chertkov O."/>
            <person name="Held B."/>
            <person name="Detter J.C."/>
            <person name="Tapia R."/>
            <person name="Han C."/>
            <person name="Land M."/>
            <person name="Hauser L."/>
            <person name="Markowitz V."/>
            <person name="Cheng J.-F."/>
            <person name="Hugenholtz P."/>
            <person name="Woyke T."/>
            <person name="Wu D."/>
            <person name="Spring S."/>
            <person name="Schroeder M."/>
            <person name="Brambilla E."/>
            <person name="Klenk H.-P."/>
            <person name="Eisen J.A."/>
        </authorList>
    </citation>
    <scope>NUCLEOTIDE SEQUENCE [LARGE SCALE GENOMIC DNA]</scope>
    <source>
        <strain evidence="12">DSM 8271 / FlGlyR</strain>
    </source>
</reference>
<dbReference type="GO" id="GO:0005737">
    <property type="term" value="C:cytoplasm"/>
    <property type="evidence" value="ECO:0007669"/>
    <property type="project" value="UniProtKB-SubCell"/>
</dbReference>
<dbReference type="Pfam" id="PF02151">
    <property type="entry name" value="UVR"/>
    <property type="match status" value="1"/>
</dbReference>
<comment type="subunit">
    <text evidence="7">Interacts with UvrB in an incision complex.</text>
</comment>
<comment type="subcellular location">
    <subcellularLocation>
        <location evidence="7">Cytoplasm</location>
    </subcellularLocation>
</comment>
<evidence type="ECO:0000256" key="3">
    <source>
        <dbReference type="ARBA" id="ARBA00022769"/>
    </source>
</evidence>
<feature type="domain" description="UVR" evidence="8">
    <location>
        <begin position="195"/>
        <end position="230"/>
    </location>
</feature>
<keyword evidence="5 7" id="KW-0234">DNA repair</keyword>
<evidence type="ECO:0000256" key="7">
    <source>
        <dbReference type="HAMAP-Rule" id="MF_00203"/>
    </source>
</evidence>
<dbReference type="SUPFAM" id="SSF46600">
    <property type="entry name" value="C-terminal UvrC-binding domain of UvrB"/>
    <property type="match status" value="1"/>
</dbReference>
<dbReference type="PANTHER" id="PTHR30562">
    <property type="entry name" value="UVRC/OXIDOREDUCTASE"/>
    <property type="match status" value="1"/>
</dbReference>
<dbReference type="SMART" id="SM00465">
    <property type="entry name" value="GIYc"/>
    <property type="match status" value="1"/>
</dbReference>
<dbReference type="STRING" id="645991.Sgly_1960"/>
<keyword evidence="3 7" id="KW-0228">DNA excision</keyword>
<dbReference type="PROSITE" id="PS50165">
    <property type="entry name" value="UVRC"/>
    <property type="match status" value="1"/>
</dbReference>